<sequence length="1127" mass="124768">MRAGSLVLTILFLSVNLLLALQGNGQNIKHTMVAISLKDEPLVAAFQQIEQQTSFRFAYVETQLSAYQHQHLAAGTRTLEATLELLLSNTPFTYQITGNSIGIMKKKVERENITGTTTSNLLTVQGKVLNEKGMPLPGAAVIVKGTAKGATTDTIGIFTLHQVQAPAELQIRMLGYALQETGISKHHSDFLNIVLTADTKSLNQIVVVGYNTQQKGNIISSIATISGMELQKTPTANISNTLAGRVPGILAATTSGRPGSGAYLRIRGKVSLNEPGPLVVIDGIVRNDDYGSINPEEVENISVLKDAAATAAYGARAAGGVILITTKRGKVGKPVMTYNGFTGTESPTKYPSLMNPYTYAITRNQAALNAGYDPGNPTQASRFYSPQQLADFKSGKVGTDWWQENFSGKGALSQHNIAVRGGSEQIRYFAVLGYVNQQGLWDAYNYKRFNLRSNVDAKINATLNIGLNLEARRSITKAAGLDAYTIFEHTVQTPPTLAAYTPSGRYNDLMVPHPIADITQSGSNKQQDEIFQGTLFFEQQLPFITEGLSLKGTAAVVRRQYFQKLWRTPYLLYSEDPQGNITGSRTIGISGLTTTSLFQELKQFTNTTANISLNYTRTIGKHELSGLALYERIEQHSHYFNASRQQFPTNQRDDFYASGVDQQAVDGKSAVDDARKSFVGIFNYAYNTRYLLNATMRYDGSYKFPPGKRWGLFPSVSAGWRLSEEPFLKGAGFINDLKLRASTGVTGNDNVNAFQYLDEYTFSQGQVPGTFPPFYAPVIDNQPTVVLNNGVYANPNITWEKLHTTNFGLDATILNGLLEITFDYFLRTTSDMLWDRASSVPATFGRKLPKENYAAMKSNGLEFVLRHAGQAHAVQYDISVQGTFSANRITKIDDPENGNAWEKRLGRPLGFTTGYHALGLFQSEEEINKWYGGKQFGQQQVPGDIKYADVNGDGEITDQDQAVISNYDVLPQIIYGISGGLRWKNFDMDFLFQGAAQRSLILSMEAITLFRGGQYNSFQYLSEGAWSPQHTTAKYPRATIDASFNNNRYSSFWLRNTAYLRLKAVNIGYTFNASWFKQHNKKLRLYVAGANLFTWSPFTEFDPEAESGVGYYYPQMRTFTTGVNFSF</sequence>
<keyword evidence="10" id="KW-1185">Reference proteome</keyword>
<dbReference type="Gene3D" id="2.40.170.20">
    <property type="entry name" value="TonB-dependent receptor, beta-barrel domain"/>
    <property type="match status" value="1"/>
</dbReference>
<dbReference type="NCBIfam" id="TIGR04057">
    <property type="entry name" value="SusC_RagA_signa"/>
    <property type="match status" value="1"/>
</dbReference>
<dbReference type="Pfam" id="PF07715">
    <property type="entry name" value="Plug"/>
    <property type="match status" value="1"/>
</dbReference>
<keyword evidence="6 7" id="KW-0998">Cell outer membrane</keyword>
<dbReference type="InterPro" id="IPR036942">
    <property type="entry name" value="Beta-barrel_TonB_sf"/>
</dbReference>
<keyword evidence="5 7" id="KW-0472">Membrane</keyword>
<dbReference type="Pfam" id="PF13715">
    <property type="entry name" value="CarbopepD_reg_2"/>
    <property type="match status" value="1"/>
</dbReference>
<keyword evidence="4 7" id="KW-0812">Transmembrane</keyword>
<dbReference type="InterPro" id="IPR037066">
    <property type="entry name" value="Plug_dom_sf"/>
</dbReference>
<comment type="similarity">
    <text evidence="7">Belongs to the TonB-dependent receptor family.</text>
</comment>
<keyword evidence="3 7" id="KW-1134">Transmembrane beta strand</keyword>
<feature type="domain" description="TonB-dependent receptor plug" evidence="8">
    <location>
        <begin position="218"/>
        <end position="321"/>
    </location>
</feature>
<evidence type="ECO:0000256" key="7">
    <source>
        <dbReference type="PROSITE-ProRule" id="PRU01360"/>
    </source>
</evidence>
<evidence type="ECO:0000256" key="2">
    <source>
        <dbReference type="ARBA" id="ARBA00022448"/>
    </source>
</evidence>
<dbReference type="SUPFAM" id="SSF49464">
    <property type="entry name" value="Carboxypeptidase regulatory domain-like"/>
    <property type="match status" value="1"/>
</dbReference>
<dbReference type="SUPFAM" id="SSF56935">
    <property type="entry name" value="Porins"/>
    <property type="match status" value="1"/>
</dbReference>
<dbReference type="InterPro" id="IPR008969">
    <property type="entry name" value="CarboxyPept-like_regulatory"/>
</dbReference>
<dbReference type="Gene3D" id="2.170.130.10">
    <property type="entry name" value="TonB-dependent receptor, plug domain"/>
    <property type="match status" value="1"/>
</dbReference>
<dbReference type="EMBL" id="JBEXAC010000002">
    <property type="protein sequence ID" value="MET7000470.1"/>
    <property type="molecule type" value="Genomic_DNA"/>
</dbReference>
<proteinExistence type="inferred from homology"/>
<dbReference type="PROSITE" id="PS52016">
    <property type="entry name" value="TONB_DEPENDENT_REC_3"/>
    <property type="match status" value="1"/>
</dbReference>
<evidence type="ECO:0000313" key="9">
    <source>
        <dbReference type="EMBL" id="MET7000470.1"/>
    </source>
</evidence>
<comment type="subcellular location">
    <subcellularLocation>
        <location evidence="1 7">Cell outer membrane</location>
        <topology evidence="1 7">Multi-pass membrane protein</topology>
    </subcellularLocation>
</comment>
<name>A0ABV2TBR4_9BACT</name>
<evidence type="ECO:0000256" key="5">
    <source>
        <dbReference type="ARBA" id="ARBA00023136"/>
    </source>
</evidence>
<dbReference type="Proteomes" id="UP001549749">
    <property type="component" value="Unassembled WGS sequence"/>
</dbReference>
<accession>A0ABV2TBR4</accession>
<dbReference type="InterPro" id="IPR012910">
    <property type="entry name" value="Plug_dom"/>
</dbReference>
<dbReference type="InterPro" id="IPR023996">
    <property type="entry name" value="TonB-dep_OMP_SusC/RagA"/>
</dbReference>
<evidence type="ECO:0000313" key="10">
    <source>
        <dbReference type="Proteomes" id="UP001549749"/>
    </source>
</evidence>
<protein>
    <submittedName>
        <fullName evidence="9">TonB-dependent receptor</fullName>
    </submittedName>
</protein>
<reference evidence="9 10" key="1">
    <citation type="submission" date="2024-06" db="EMBL/GenBank/DDBJ databases">
        <title>Chitinophaga defluvii sp. nov., isolated from municipal sewage.</title>
        <authorList>
            <person name="Zhang L."/>
        </authorList>
    </citation>
    <scope>NUCLEOTIDE SEQUENCE [LARGE SCALE GENOMIC DNA]</scope>
    <source>
        <strain evidence="9 10">H8</strain>
    </source>
</reference>
<organism evidence="9 10">
    <name type="scientific">Chitinophaga defluvii</name>
    <dbReference type="NCBI Taxonomy" id="3163343"/>
    <lineage>
        <taxon>Bacteria</taxon>
        <taxon>Pseudomonadati</taxon>
        <taxon>Bacteroidota</taxon>
        <taxon>Chitinophagia</taxon>
        <taxon>Chitinophagales</taxon>
        <taxon>Chitinophagaceae</taxon>
        <taxon>Chitinophaga</taxon>
    </lineage>
</organism>
<evidence type="ECO:0000256" key="4">
    <source>
        <dbReference type="ARBA" id="ARBA00022692"/>
    </source>
</evidence>
<evidence type="ECO:0000256" key="1">
    <source>
        <dbReference type="ARBA" id="ARBA00004571"/>
    </source>
</evidence>
<dbReference type="Gene3D" id="3.55.50.30">
    <property type="match status" value="1"/>
</dbReference>
<keyword evidence="9" id="KW-0675">Receptor</keyword>
<dbReference type="InterPro" id="IPR039426">
    <property type="entry name" value="TonB-dep_rcpt-like"/>
</dbReference>
<gene>
    <name evidence="9" type="ORF">ABR189_23970</name>
</gene>
<dbReference type="NCBIfam" id="TIGR04056">
    <property type="entry name" value="OMP_RagA_SusC"/>
    <property type="match status" value="1"/>
</dbReference>
<comment type="caution">
    <text evidence="9">The sequence shown here is derived from an EMBL/GenBank/DDBJ whole genome shotgun (WGS) entry which is preliminary data.</text>
</comment>
<keyword evidence="2 7" id="KW-0813">Transport</keyword>
<evidence type="ECO:0000259" key="8">
    <source>
        <dbReference type="Pfam" id="PF07715"/>
    </source>
</evidence>
<dbReference type="RefSeq" id="WP_354663029.1">
    <property type="nucleotide sequence ID" value="NZ_JBEXAC010000002.1"/>
</dbReference>
<evidence type="ECO:0000256" key="6">
    <source>
        <dbReference type="ARBA" id="ARBA00023237"/>
    </source>
</evidence>
<dbReference type="InterPro" id="IPR023997">
    <property type="entry name" value="TonB-dep_OMP_SusC/RagA_CS"/>
</dbReference>
<evidence type="ECO:0000256" key="3">
    <source>
        <dbReference type="ARBA" id="ARBA00022452"/>
    </source>
</evidence>